<dbReference type="Gene3D" id="2.60.40.2500">
    <property type="match status" value="1"/>
</dbReference>
<dbReference type="InterPro" id="IPR010258">
    <property type="entry name" value="Conjugal_tfr_TrbG/VirB9/CagX"/>
</dbReference>
<name>A0A0L0MG70_9BURK</name>
<reference evidence="5" key="1">
    <citation type="submission" date="2015-06" db="EMBL/GenBank/DDBJ databases">
        <title>Comparative genomics of Burkholderia leaf nodule symbionts.</title>
        <authorList>
            <person name="Carlier A."/>
            <person name="Eberl L."/>
            <person name="Pinto-Carbo M."/>
        </authorList>
    </citation>
    <scope>NUCLEOTIDE SEQUENCE [LARGE SCALE GENOMIC DNA]</scope>
    <source>
        <strain evidence="5">UZHbot4</strain>
    </source>
</reference>
<evidence type="ECO:0000256" key="3">
    <source>
        <dbReference type="SAM" id="SignalP"/>
    </source>
</evidence>
<dbReference type="EMBL" id="LFJJ01000037">
    <property type="protein sequence ID" value="KND60964.1"/>
    <property type="molecule type" value="Genomic_DNA"/>
</dbReference>
<organism evidence="4 5">
    <name type="scientific">Candidatus Burkholderia verschuerenii</name>
    <dbReference type="NCBI Taxonomy" id="242163"/>
    <lineage>
        <taxon>Bacteria</taxon>
        <taxon>Pseudomonadati</taxon>
        <taxon>Pseudomonadota</taxon>
        <taxon>Betaproteobacteria</taxon>
        <taxon>Burkholderiales</taxon>
        <taxon>Burkholderiaceae</taxon>
        <taxon>Burkholderia</taxon>
    </lineage>
</organism>
<dbReference type="AlphaFoldDB" id="A0A0L0MG70"/>
<dbReference type="InterPro" id="IPR033645">
    <property type="entry name" value="VirB9/CagX/TrbG_C"/>
</dbReference>
<accession>A0A0L0MG70</accession>
<keyword evidence="2 3" id="KW-0732">Signal</keyword>
<evidence type="ECO:0000313" key="5">
    <source>
        <dbReference type="Proteomes" id="UP000036959"/>
    </source>
</evidence>
<feature type="signal peptide" evidence="3">
    <location>
        <begin position="1"/>
        <end position="24"/>
    </location>
</feature>
<comment type="similarity">
    <text evidence="1">Belongs to the TrbG/VirB9 family.</text>
</comment>
<dbReference type="InterPro" id="IPR038161">
    <property type="entry name" value="VirB9/CagX/TrbG_C_sf"/>
</dbReference>
<dbReference type="Proteomes" id="UP000036959">
    <property type="component" value="Unassembled WGS sequence"/>
</dbReference>
<dbReference type="CDD" id="cd06911">
    <property type="entry name" value="VirB9_CagX_TrbG"/>
    <property type="match status" value="1"/>
</dbReference>
<dbReference type="OrthoDB" id="9773431at2"/>
<evidence type="ECO:0000256" key="1">
    <source>
        <dbReference type="ARBA" id="ARBA00006135"/>
    </source>
</evidence>
<keyword evidence="5" id="KW-1185">Reference proteome</keyword>
<dbReference type="Pfam" id="PF03524">
    <property type="entry name" value="CagX"/>
    <property type="match status" value="1"/>
</dbReference>
<protein>
    <submittedName>
        <fullName evidence="4">Outer membrane and periplasm component of type IV secretion of T-DNA complex</fullName>
    </submittedName>
</protein>
<comment type="caution">
    <text evidence="4">The sequence shown here is derived from an EMBL/GenBank/DDBJ whole genome shotgun (WGS) entry which is preliminary data.</text>
</comment>
<feature type="chain" id="PRO_5005544363" evidence="3">
    <location>
        <begin position="25"/>
        <end position="274"/>
    </location>
</feature>
<sequence>MKRFPALLAALLIAAAVVPSLACAESIPMASPEDSHIRVVKYDRADAVRLVVAYGQRTHIEFGAGEVVTYVSTGDDAAWDVGPEKNIKNHLFLKPVDKFPQTNLVVVTNKHTYNLNLVVGSKATYYADLLYVYPDELKAKADAKRAQSTLDAASAGSEPKPGDNTNYWVQGSEELTPSRAWDDGRFTYIEFPAGAQLPAMYTVGDDGDEVIANPSVDPNTGVLSLPYLVKKIVLRRGDKLVACVFNKGYTGPGRGSPTGTISKSVVRTIKGSPQ</sequence>
<dbReference type="RefSeq" id="WP_050453110.1">
    <property type="nucleotide sequence ID" value="NZ_LFJJ01000037.1"/>
</dbReference>
<evidence type="ECO:0000313" key="4">
    <source>
        <dbReference type="EMBL" id="KND60964.1"/>
    </source>
</evidence>
<evidence type="ECO:0000256" key="2">
    <source>
        <dbReference type="ARBA" id="ARBA00022729"/>
    </source>
</evidence>
<dbReference type="PATRIC" id="fig|242163.4.peg.4841"/>
<gene>
    <name evidence="4" type="ORF">BVER_00836</name>
</gene>
<proteinExistence type="inferred from homology"/>